<comment type="caution">
    <text evidence="5">The sequence shown here is derived from an EMBL/GenBank/DDBJ whole genome shotgun (WGS) entry which is preliminary data.</text>
</comment>
<dbReference type="Gene3D" id="1.10.3210.10">
    <property type="entry name" value="Hypothetical protein af1432"/>
    <property type="match status" value="1"/>
</dbReference>
<accession>A0ABT1XFZ8</accession>
<reference evidence="5" key="1">
    <citation type="submission" date="2022-07" db="EMBL/GenBank/DDBJ databases">
        <authorList>
            <person name="Xamxidin M."/>
        </authorList>
    </citation>
    <scope>NUCLEOTIDE SEQUENCE</scope>
    <source>
        <strain evidence="5">YS8-69</strain>
    </source>
</reference>
<dbReference type="EMBL" id="JANKHG010000016">
    <property type="protein sequence ID" value="MCR2746218.1"/>
    <property type="molecule type" value="Genomic_DNA"/>
</dbReference>
<dbReference type="InterPro" id="IPR006674">
    <property type="entry name" value="HD_domain"/>
</dbReference>
<keyword evidence="1" id="KW-0175">Coiled coil</keyword>
<evidence type="ECO:0000256" key="2">
    <source>
        <dbReference type="SAM" id="MobiDB-lite"/>
    </source>
</evidence>
<proteinExistence type="predicted"/>
<feature type="coiled-coil region" evidence="1">
    <location>
        <begin position="6"/>
        <end position="54"/>
    </location>
</feature>
<feature type="region of interest" description="Disordered" evidence="2">
    <location>
        <begin position="329"/>
        <end position="348"/>
    </location>
</feature>
<feature type="domain" description="HD-GYP" evidence="4">
    <location>
        <begin position="69"/>
        <end position="265"/>
    </location>
</feature>
<protein>
    <submittedName>
        <fullName evidence="5">HD domain-containing protein</fullName>
    </submittedName>
</protein>
<gene>
    <name evidence="5" type="ORF">NSP04_06125</name>
</gene>
<dbReference type="InterPro" id="IPR003607">
    <property type="entry name" value="HD/PDEase_dom"/>
</dbReference>
<dbReference type="PANTHER" id="PTHR45228">
    <property type="entry name" value="CYCLIC DI-GMP PHOSPHODIESTERASE TM_0186-RELATED"/>
    <property type="match status" value="1"/>
</dbReference>
<evidence type="ECO:0000256" key="1">
    <source>
        <dbReference type="SAM" id="Coils"/>
    </source>
</evidence>
<dbReference type="RefSeq" id="WP_257511460.1">
    <property type="nucleotide sequence ID" value="NZ_JANKHG010000016.1"/>
</dbReference>
<evidence type="ECO:0000313" key="5">
    <source>
        <dbReference type="EMBL" id="MCR2746218.1"/>
    </source>
</evidence>
<dbReference type="SMART" id="SM00471">
    <property type="entry name" value="HDc"/>
    <property type="match status" value="1"/>
</dbReference>
<keyword evidence="6" id="KW-1185">Reference proteome</keyword>
<dbReference type="PROSITE" id="PS51831">
    <property type="entry name" value="HD"/>
    <property type="match status" value="1"/>
</dbReference>
<evidence type="ECO:0000259" key="3">
    <source>
        <dbReference type="PROSITE" id="PS51831"/>
    </source>
</evidence>
<organism evidence="5 6">
    <name type="scientific">Limnobacter parvus</name>
    <dbReference type="NCBI Taxonomy" id="2939690"/>
    <lineage>
        <taxon>Bacteria</taxon>
        <taxon>Pseudomonadati</taxon>
        <taxon>Pseudomonadota</taxon>
        <taxon>Betaproteobacteria</taxon>
        <taxon>Burkholderiales</taxon>
        <taxon>Burkholderiaceae</taxon>
        <taxon>Limnobacter</taxon>
    </lineage>
</organism>
<dbReference type="Proteomes" id="UP001165267">
    <property type="component" value="Unassembled WGS sequence"/>
</dbReference>
<dbReference type="PROSITE" id="PS51832">
    <property type="entry name" value="HD_GYP"/>
    <property type="match status" value="1"/>
</dbReference>
<dbReference type="InterPro" id="IPR052020">
    <property type="entry name" value="Cyclic_di-GMP/3'3'-cGAMP_PDE"/>
</dbReference>
<dbReference type="Pfam" id="PF13487">
    <property type="entry name" value="HD_5"/>
    <property type="match status" value="1"/>
</dbReference>
<name>A0ABT1XFZ8_9BURK</name>
<sequence>MAVDQKEKTDLSVEDLTKRIAEAEAIAEKLKSEVSELEGRNDKLGQQLESQMAETHQIQLMLEQVKRDMRMQYLAAVKSFSNLIELRSPQLASHGRRVAELARLIAKELNASETALQDIYVAALLHDIGKLGLDNETLFKPVVELKGDARVALMKHPMKAEATFHGLAEMTNVSAIIRHHHERYDGQGFPDGLAGESIPLGARILAAAEDFDELQLGWLASKEFDEQQAQAFLQGAAGKRYCPIVISVLPVALEKLKASEKSHEKILHGEDLCEGFMLSRDFVGPDGFMWLSKDHAVSRHFIDRVREAELKNGVAMKIYVVKTAGTKSASTSAKAPPQPAQQTGHVAL</sequence>
<evidence type="ECO:0000313" key="6">
    <source>
        <dbReference type="Proteomes" id="UP001165267"/>
    </source>
</evidence>
<evidence type="ECO:0000259" key="4">
    <source>
        <dbReference type="PROSITE" id="PS51832"/>
    </source>
</evidence>
<dbReference type="SUPFAM" id="SSF109604">
    <property type="entry name" value="HD-domain/PDEase-like"/>
    <property type="match status" value="1"/>
</dbReference>
<dbReference type="InterPro" id="IPR037522">
    <property type="entry name" value="HD_GYP_dom"/>
</dbReference>
<dbReference type="CDD" id="cd00077">
    <property type="entry name" value="HDc"/>
    <property type="match status" value="1"/>
</dbReference>
<feature type="domain" description="HD" evidence="3">
    <location>
        <begin position="91"/>
        <end position="214"/>
    </location>
</feature>
<dbReference type="PANTHER" id="PTHR45228:SF8">
    <property type="entry name" value="TWO-COMPONENT RESPONSE REGULATOR-RELATED"/>
    <property type="match status" value="1"/>
</dbReference>